<keyword evidence="1" id="KW-0732">Signal</keyword>
<evidence type="ECO:0000313" key="3">
    <source>
        <dbReference type="Proteomes" id="UP001552299"/>
    </source>
</evidence>
<accession>A0ABD0VTY4</accession>
<evidence type="ECO:0000256" key="1">
    <source>
        <dbReference type="SAM" id="SignalP"/>
    </source>
</evidence>
<dbReference type="Proteomes" id="UP001552299">
    <property type="component" value="Unassembled WGS sequence"/>
</dbReference>
<proteinExistence type="predicted"/>
<reference evidence="2 3" key="1">
    <citation type="journal article" date="2024" name="Plant Biotechnol. J.">
        <title>Dendrobium thyrsiflorum genome and its molecular insights into genes involved in important horticultural traits.</title>
        <authorList>
            <person name="Chen B."/>
            <person name="Wang J.Y."/>
            <person name="Zheng P.J."/>
            <person name="Li K.L."/>
            <person name="Liang Y.M."/>
            <person name="Chen X.F."/>
            <person name="Zhang C."/>
            <person name="Zhao X."/>
            <person name="He X."/>
            <person name="Zhang G.Q."/>
            <person name="Liu Z.J."/>
            <person name="Xu Q."/>
        </authorList>
    </citation>
    <scope>NUCLEOTIDE SEQUENCE [LARGE SCALE GENOMIC DNA]</scope>
    <source>
        <strain evidence="2">GZMU011</strain>
    </source>
</reference>
<dbReference type="AlphaFoldDB" id="A0ABD0VTY4"/>
<evidence type="ECO:0000313" key="2">
    <source>
        <dbReference type="EMBL" id="KAL0928667.1"/>
    </source>
</evidence>
<gene>
    <name evidence="2" type="ORF">M5K25_000577</name>
</gene>
<sequence length="278" mass="31704">MMTKGTRSLRSLLSTYKTLLLFTSPRGVVAQPSTHTELCRAAAAVADSLTPPPLLQPIQPEIRQSRHHPSPLAASAVQLGGRFDRRAKPRCRRRRRRCYDPVRQRLGRATFPGKASWSCLCCSLVRTALCSPLGQLPCLPRRAGRRKGASPLRNLGIHSDLQYDKVELIHRFSGKTITGLAWSSTMDESGDLRLWEWLKKVNLHPRKPGHLRTEFPNLKTHQVKEKEHDSLIVEHLALDRNHMSLLFEFDPLNKKHVDLTNAYESLKSKHFELEESYK</sequence>
<feature type="chain" id="PRO_5044841303" evidence="1">
    <location>
        <begin position="31"/>
        <end position="278"/>
    </location>
</feature>
<keyword evidence="3" id="KW-1185">Reference proteome</keyword>
<name>A0ABD0VTY4_DENTH</name>
<comment type="caution">
    <text evidence="2">The sequence shown here is derived from an EMBL/GenBank/DDBJ whole genome shotgun (WGS) entry which is preliminary data.</text>
</comment>
<dbReference type="EMBL" id="JANQDX010000001">
    <property type="protein sequence ID" value="KAL0928667.1"/>
    <property type="molecule type" value="Genomic_DNA"/>
</dbReference>
<feature type="signal peptide" evidence="1">
    <location>
        <begin position="1"/>
        <end position="30"/>
    </location>
</feature>
<protein>
    <submittedName>
        <fullName evidence="2">Uncharacterized protein</fullName>
    </submittedName>
</protein>
<organism evidence="2 3">
    <name type="scientific">Dendrobium thyrsiflorum</name>
    <name type="common">Pinecone-like raceme dendrobium</name>
    <name type="synonym">Orchid</name>
    <dbReference type="NCBI Taxonomy" id="117978"/>
    <lineage>
        <taxon>Eukaryota</taxon>
        <taxon>Viridiplantae</taxon>
        <taxon>Streptophyta</taxon>
        <taxon>Embryophyta</taxon>
        <taxon>Tracheophyta</taxon>
        <taxon>Spermatophyta</taxon>
        <taxon>Magnoliopsida</taxon>
        <taxon>Liliopsida</taxon>
        <taxon>Asparagales</taxon>
        <taxon>Orchidaceae</taxon>
        <taxon>Epidendroideae</taxon>
        <taxon>Malaxideae</taxon>
        <taxon>Dendrobiinae</taxon>
        <taxon>Dendrobium</taxon>
    </lineage>
</organism>